<evidence type="ECO:0000313" key="1">
    <source>
        <dbReference type="EMBL" id="AKQ69610.1"/>
    </source>
</evidence>
<name>A0A0H4X7R0_9BACT</name>
<proteinExistence type="predicted"/>
<dbReference type="eggNOG" id="COG0517">
    <property type="taxonomic scope" value="Bacteria"/>
</dbReference>
<sequence length="70" mass="7203">MRLLGVVGDGGGLLGLVSEEHLLAAWKGDPLAPVAGVMAPAGAPGARRYPARRLRLRALSPFEGDASGRK</sequence>
<dbReference type="AlphaFoldDB" id="A0A0H4X7R0"/>
<dbReference type="KEGG" id="mym:A176_006522"/>
<keyword evidence="2" id="KW-1185">Reference proteome</keyword>
<gene>
    <name evidence="1" type="ORF">A176_006522</name>
</gene>
<evidence type="ECO:0000313" key="2">
    <source>
        <dbReference type="Proteomes" id="UP000009026"/>
    </source>
</evidence>
<dbReference type="STRING" id="1297742.A176_006522"/>
<accession>A0A0H4X7R0</accession>
<evidence type="ECO:0008006" key="3">
    <source>
        <dbReference type="Google" id="ProtNLM"/>
    </source>
</evidence>
<dbReference type="EMBL" id="CP012109">
    <property type="protein sequence ID" value="AKQ69610.1"/>
    <property type="molecule type" value="Genomic_DNA"/>
</dbReference>
<dbReference type="PATRIC" id="fig|1297742.4.peg.6611"/>
<organism evidence="1 2">
    <name type="scientific">Pseudomyxococcus hansupus</name>
    <dbReference type="NCBI Taxonomy" id="1297742"/>
    <lineage>
        <taxon>Bacteria</taxon>
        <taxon>Pseudomonadati</taxon>
        <taxon>Myxococcota</taxon>
        <taxon>Myxococcia</taxon>
        <taxon>Myxococcales</taxon>
        <taxon>Cystobacterineae</taxon>
        <taxon>Myxococcaceae</taxon>
        <taxon>Pseudomyxococcus</taxon>
    </lineage>
</organism>
<dbReference type="Proteomes" id="UP000009026">
    <property type="component" value="Chromosome"/>
</dbReference>
<reference evidence="1 2" key="1">
    <citation type="journal article" date="2016" name="PLoS ONE">
        <title>Complete Genome Sequence and Comparative Genomics of a Novel Myxobacterium Myxococcus hansupus.</title>
        <authorList>
            <person name="Sharma G."/>
            <person name="Narwani T."/>
            <person name="Subramanian S."/>
        </authorList>
    </citation>
    <scope>NUCLEOTIDE SEQUENCE [LARGE SCALE GENOMIC DNA]</scope>
    <source>
        <strain evidence="2">mixupus</strain>
    </source>
</reference>
<protein>
    <recommendedName>
        <fullName evidence="3">CBS domain-containing protein</fullName>
    </recommendedName>
</protein>